<gene>
    <name evidence="8" type="ORF">AVL59_46020</name>
    <name evidence="9" type="ORF">J2Z21_004108</name>
</gene>
<feature type="transmembrane region" description="Helical" evidence="5">
    <location>
        <begin position="131"/>
        <end position="152"/>
    </location>
</feature>
<dbReference type="AlphaFoldDB" id="A0A1B1BAY8"/>
<dbReference type="EC" id="2.7.13.3" evidence="9"/>
<dbReference type="Proteomes" id="UP001519309">
    <property type="component" value="Unassembled WGS sequence"/>
</dbReference>
<dbReference type="Pfam" id="PF07730">
    <property type="entry name" value="HisKA_3"/>
    <property type="match status" value="1"/>
</dbReference>
<dbReference type="CDD" id="cd16917">
    <property type="entry name" value="HATPase_UhpB-NarQ-NarX-like"/>
    <property type="match status" value="1"/>
</dbReference>
<dbReference type="EMBL" id="JAGGLP010000007">
    <property type="protein sequence ID" value="MBP2051158.1"/>
    <property type="molecule type" value="Genomic_DNA"/>
</dbReference>
<evidence type="ECO:0000313" key="11">
    <source>
        <dbReference type="Proteomes" id="UP001519309"/>
    </source>
</evidence>
<dbReference type="Pfam" id="PF02518">
    <property type="entry name" value="HATPase_c"/>
    <property type="match status" value="1"/>
</dbReference>
<feature type="domain" description="Histidine kinase/HSP90-like ATPase" evidence="6">
    <location>
        <begin position="275"/>
        <end position="365"/>
    </location>
</feature>
<protein>
    <submittedName>
        <fullName evidence="9">Two-component system sensor histidine kinase DesK</fullName>
        <ecNumber evidence="9">2.7.13.3</ecNumber>
    </submittedName>
</protein>
<keyword evidence="1 9" id="KW-0808">Transferase</keyword>
<evidence type="ECO:0000313" key="9">
    <source>
        <dbReference type="EMBL" id="MBP2051158.1"/>
    </source>
</evidence>
<dbReference type="InterPro" id="IPR011712">
    <property type="entry name" value="Sig_transdc_His_kin_sub3_dim/P"/>
</dbReference>
<accession>A0A1B1BAY8</accession>
<dbReference type="PANTHER" id="PTHR24421">
    <property type="entry name" value="NITRATE/NITRITE SENSOR PROTEIN NARX-RELATED"/>
    <property type="match status" value="1"/>
</dbReference>
<dbReference type="PANTHER" id="PTHR24421:SF63">
    <property type="entry name" value="SENSOR HISTIDINE KINASE DESK"/>
    <property type="match status" value="1"/>
</dbReference>
<evidence type="ECO:0000259" key="7">
    <source>
        <dbReference type="Pfam" id="PF07730"/>
    </source>
</evidence>
<dbReference type="STRING" id="68214.AVL59_46020"/>
<evidence type="ECO:0000313" key="8">
    <source>
        <dbReference type="EMBL" id="ANP55993.1"/>
    </source>
</evidence>
<reference evidence="9 11" key="2">
    <citation type="submission" date="2021-03" db="EMBL/GenBank/DDBJ databases">
        <title>Genomic Encyclopedia of Type Strains, Phase IV (KMG-IV): sequencing the most valuable type-strain genomes for metagenomic binning, comparative biology and taxonomic classification.</title>
        <authorList>
            <person name="Goeker M."/>
        </authorList>
    </citation>
    <scope>NUCLEOTIDE SEQUENCE [LARGE SCALE GENOMIC DNA]</scope>
    <source>
        <strain evidence="9 11">DSM 40499</strain>
    </source>
</reference>
<evidence type="ECO:0000256" key="5">
    <source>
        <dbReference type="SAM" id="Phobius"/>
    </source>
</evidence>
<sequence>MHKAPTIFYPVLVIAAGALSDIVGGRDTPTWEAAAGLLSFCALYLFSLWTAFSDRCGRLLVITPAVVLTALTLTLALRFGAGMVWLFSLLAVVWSAVASWRHLLHPPLVIGLVSFVAGVTAVYADGEVGDAIVISYSTLLSGVIVTIIVRLFSTVMELRQAQEELAHSAVAEERLRFARDLHDLLGHSISLIVVKAEAVRRFAECDPSTVKRHAQDIEAVGRTSLEEIREAISGYRERDLNSELKGAKLALTDAGIETEIVHDGPPLPVQADALLGWVVREGVTNVIRHSEARHCEISVRHRPEGVELEIRNDGPRTKPPAAENDGGAPGHGLLGLAERLSAAGGALATAPGVDGGFRLTATLSVARRSEVRVGTQ</sequence>
<dbReference type="InterPro" id="IPR050482">
    <property type="entry name" value="Sensor_HK_TwoCompSys"/>
</dbReference>
<dbReference type="KEGG" id="sgs:AVL59_46020"/>
<dbReference type="GO" id="GO:0000155">
    <property type="term" value="F:phosphorelay sensor kinase activity"/>
    <property type="evidence" value="ECO:0007669"/>
    <property type="project" value="InterPro"/>
</dbReference>
<feature type="transmembrane region" description="Helical" evidence="5">
    <location>
        <begin position="59"/>
        <end position="77"/>
    </location>
</feature>
<dbReference type="Proteomes" id="UP000092659">
    <property type="component" value="Chromosome"/>
</dbReference>
<proteinExistence type="predicted"/>
<evidence type="ECO:0000259" key="6">
    <source>
        <dbReference type="Pfam" id="PF02518"/>
    </source>
</evidence>
<evidence type="ECO:0000256" key="2">
    <source>
        <dbReference type="ARBA" id="ARBA00022777"/>
    </source>
</evidence>
<feature type="transmembrane region" description="Helical" evidence="5">
    <location>
        <begin position="30"/>
        <end position="52"/>
    </location>
</feature>
<feature type="domain" description="Signal transduction histidine kinase subgroup 3 dimerisation and phosphoacceptor" evidence="7">
    <location>
        <begin position="173"/>
        <end position="240"/>
    </location>
</feature>
<keyword evidence="11" id="KW-1185">Reference proteome</keyword>
<organism evidence="8 10">
    <name type="scientific">Streptomyces griseochromogenes</name>
    <dbReference type="NCBI Taxonomy" id="68214"/>
    <lineage>
        <taxon>Bacteria</taxon>
        <taxon>Bacillati</taxon>
        <taxon>Actinomycetota</taxon>
        <taxon>Actinomycetes</taxon>
        <taxon>Kitasatosporales</taxon>
        <taxon>Streptomycetaceae</taxon>
        <taxon>Streptomyces</taxon>
    </lineage>
</organism>
<feature type="region of interest" description="Disordered" evidence="4">
    <location>
        <begin position="310"/>
        <end position="332"/>
    </location>
</feature>
<dbReference type="InterPro" id="IPR036890">
    <property type="entry name" value="HATPase_C_sf"/>
</dbReference>
<evidence type="ECO:0000256" key="1">
    <source>
        <dbReference type="ARBA" id="ARBA00022679"/>
    </source>
</evidence>
<evidence type="ECO:0000256" key="4">
    <source>
        <dbReference type="SAM" id="MobiDB-lite"/>
    </source>
</evidence>
<dbReference type="RefSeq" id="WP_067316324.1">
    <property type="nucleotide sequence ID" value="NZ_CP016279.1"/>
</dbReference>
<dbReference type="GO" id="GO:0016020">
    <property type="term" value="C:membrane"/>
    <property type="evidence" value="ECO:0007669"/>
    <property type="project" value="InterPro"/>
</dbReference>
<name>A0A1B1BAY8_9ACTN</name>
<dbReference type="Gene3D" id="1.20.5.1930">
    <property type="match status" value="1"/>
</dbReference>
<keyword evidence="3" id="KW-0902">Two-component regulatory system</keyword>
<dbReference type="GO" id="GO:0046983">
    <property type="term" value="F:protein dimerization activity"/>
    <property type="evidence" value="ECO:0007669"/>
    <property type="project" value="InterPro"/>
</dbReference>
<keyword evidence="5" id="KW-1133">Transmembrane helix</keyword>
<evidence type="ECO:0000313" key="10">
    <source>
        <dbReference type="Proteomes" id="UP000092659"/>
    </source>
</evidence>
<evidence type="ECO:0000256" key="3">
    <source>
        <dbReference type="ARBA" id="ARBA00023012"/>
    </source>
</evidence>
<dbReference type="Gene3D" id="3.30.565.10">
    <property type="entry name" value="Histidine kinase-like ATPase, C-terminal domain"/>
    <property type="match status" value="1"/>
</dbReference>
<dbReference type="EMBL" id="CP016279">
    <property type="protein sequence ID" value="ANP55993.1"/>
    <property type="molecule type" value="Genomic_DNA"/>
</dbReference>
<dbReference type="SUPFAM" id="SSF55874">
    <property type="entry name" value="ATPase domain of HSP90 chaperone/DNA topoisomerase II/histidine kinase"/>
    <property type="match status" value="1"/>
</dbReference>
<dbReference type="InterPro" id="IPR003594">
    <property type="entry name" value="HATPase_dom"/>
</dbReference>
<feature type="transmembrane region" description="Helical" evidence="5">
    <location>
        <begin position="107"/>
        <end position="125"/>
    </location>
</feature>
<keyword evidence="5" id="KW-0812">Transmembrane</keyword>
<keyword evidence="2 9" id="KW-0418">Kinase</keyword>
<keyword evidence="5" id="KW-0472">Membrane</keyword>
<dbReference type="OrthoDB" id="5241784at2"/>
<reference evidence="8 10" key="1">
    <citation type="submission" date="2016-06" db="EMBL/GenBank/DDBJ databases">
        <title>Complete genome sequence of Streptomyces griseochromogenes ATCC 14511, the Blasticidin S producer.</title>
        <authorList>
            <person name="Wu L."/>
        </authorList>
    </citation>
    <scope>NUCLEOTIDE SEQUENCE [LARGE SCALE GENOMIC DNA]</scope>
    <source>
        <strain evidence="8 10">ATCC 14511</strain>
    </source>
</reference>